<dbReference type="EMBL" id="BQKY01000016">
    <property type="protein sequence ID" value="GJN94083.1"/>
    <property type="molecule type" value="Genomic_DNA"/>
</dbReference>
<dbReference type="InterPro" id="IPR007271">
    <property type="entry name" value="Nuc_sug_transpt"/>
</dbReference>
<gene>
    <name evidence="7" type="ORF">Rhopal_007147-T1</name>
</gene>
<dbReference type="Pfam" id="PF04142">
    <property type="entry name" value="Nuc_sug_transp"/>
    <property type="match status" value="2"/>
</dbReference>
<name>A0AAV5GV35_9BASI</name>
<dbReference type="AlphaFoldDB" id="A0AAV5GV35"/>
<evidence type="ECO:0000256" key="5">
    <source>
        <dbReference type="SAM" id="MobiDB-lite"/>
    </source>
</evidence>
<feature type="transmembrane region" description="Helical" evidence="6">
    <location>
        <begin position="450"/>
        <end position="471"/>
    </location>
</feature>
<feature type="transmembrane region" description="Helical" evidence="6">
    <location>
        <begin position="368"/>
        <end position="388"/>
    </location>
</feature>
<keyword evidence="4 6" id="KW-0472">Membrane</keyword>
<feature type="region of interest" description="Disordered" evidence="5">
    <location>
        <begin position="159"/>
        <end position="182"/>
    </location>
</feature>
<feature type="transmembrane region" description="Helical" evidence="6">
    <location>
        <begin position="512"/>
        <end position="530"/>
    </location>
</feature>
<feature type="compositionally biased region" description="Low complexity" evidence="5">
    <location>
        <begin position="165"/>
        <end position="182"/>
    </location>
</feature>
<feature type="transmembrane region" description="Helical" evidence="6">
    <location>
        <begin position="39"/>
        <end position="64"/>
    </location>
</feature>
<evidence type="ECO:0000256" key="3">
    <source>
        <dbReference type="ARBA" id="ARBA00022989"/>
    </source>
</evidence>
<proteinExistence type="predicted"/>
<feature type="compositionally biased region" description="Basic and acidic residues" evidence="5">
    <location>
        <begin position="86"/>
        <end position="102"/>
    </location>
</feature>
<evidence type="ECO:0000256" key="6">
    <source>
        <dbReference type="SAM" id="Phobius"/>
    </source>
</evidence>
<dbReference type="PANTHER" id="PTHR10231">
    <property type="entry name" value="NUCLEOTIDE-SUGAR TRANSMEMBRANE TRANSPORTER"/>
    <property type="match status" value="1"/>
</dbReference>
<dbReference type="Proteomes" id="UP001342314">
    <property type="component" value="Unassembled WGS sequence"/>
</dbReference>
<evidence type="ECO:0000313" key="8">
    <source>
        <dbReference type="Proteomes" id="UP001342314"/>
    </source>
</evidence>
<evidence type="ECO:0000256" key="2">
    <source>
        <dbReference type="ARBA" id="ARBA00022692"/>
    </source>
</evidence>
<sequence length="604" mass="64873">MAPLSRPAILSLVSLTLHFSVLSIVLHISRTTTAPGARYHASSAIFLTELGKILVSFALVVASGELRTAVRERRRVRELLRVQHDEVREREEDEARRKRIEKEEEEDGWLPVSAPASNGTASGSALAIEEKQGLLNGSGHGDRAVADADGFREATVVPIHRRTPSLEPSTPSPTRTRPSSSLSISVALANARNPSATPSLALIPATPVPDPSPTRPPDEASLYPLRPAGAQPAEAPESVMDDLNDWEWWRTLKASVFGEGVWKLGVLAALFCFQGNAQYVASGNLSVPIFQLAYQLKIPATAMCSVILLNRSLSRQQWLALFILTFGVGIVQVFSASAPQQPAEATEAKNASGLDALHAHSEAAPNQALGLTAVVAACMSSGFASVYFERILKSPSSNNSSPHSSPNPSSYSSTLQPTLPSAQQPLLPSQPDAFSMPNPDKIVPSGKPSLWIRNIQLSMFGLVVGLPVVLWELRGCLGALDYEYLDQGWWSRAEYVARSAVGGFFDGFDRPMPWIVVALQITGGLLSALVMQHADNLLKCFSTSLSIVLSVAASVALFHFKLSIGIVLGAILVLGATFAYTSPSAMSSWRWRPVSMLPSGFGTR</sequence>
<reference evidence="7 8" key="1">
    <citation type="submission" date="2021-12" db="EMBL/GenBank/DDBJ databases">
        <title>High titer production of polyol ester of fatty acids by Rhodotorula paludigena BS15 towards product separation-free biomass refinery.</title>
        <authorList>
            <person name="Mano J."/>
            <person name="Ono H."/>
            <person name="Tanaka T."/>
            <person name="Naito K."/>
            <person name="Sushida H."/>
            <person name="Ike M."/>
            <person name="Tokuyasu K."/>
            <person name="Kitaoka M."/>
        </authorList>
    </citation>
    <scope>NUCLEOTIDE SEQUENCE [LARGE SCALE GENOMIC DNA]</scope>
    <source>
        <strain evidence="7 8">BS15</strain>
    </source>
</reference>
<keyword evidence="2 6" id="KW-0812">Transmembrane</keyword>
<feature type="region of interest" description="Disordered" evidence="5">
    <location>
        <begin position="86"/>
        <end position="122"/>
    </location>
</feature>
<feature type="transmembrane region" description="Helical" evidence="6">
    <location>
        <begin position="318"/>
        <end position="338"/>
    </location>
</feature>
<dbReference type="GO" id="GO:0000139">
    <property type="term" value="C:Golgi membrane"/>
    <property type="evidence" value="ECO:0007669"/>
    <property type="project" value="InterPro"/>
</dbReference>
<feature type="region of interest" description="Disordered" evidence="5">
    <location>
        <begin position="397"/>
        <end position="439"/>
    </location>
</feature>
<keyword evidence="8" id="KW-1185">Reference proteome</keyword>
<feature type="transmembrane region" description="Helical" evidence="6">
    <location>
        <begin position="537"/>
        <end position="558"/>
    </location>
</feature>
<feature type="compositionally biased region" description="Pro residues" evidence="5">
    <location>
        <begin position="206"/>
        <end position="215"/>
    </location>
</feature>
<feature type="region of interest" description="Disordered" evidence="5">
    <location>
        <begin position="197"/>
        <end position="236"/>
    </location>
</feature>
<feature type="transmembrane region" description="Helical" evidence="6">
    <location>
        <begin position="564"/>
        <end position="582"/>
    </location>
</feature>
<protein>
    <recommendedName>
        <fullName evidence="9">UDP-galactose transporter</fullName>
    </recommendedName>
</protein>
<evidence type="ECO:0000256" key="1">
    <source>
        <dbReference type="ARBA" id="ARBA00004141"/>
    </source>
</evidence>
<comment type="caution">
    <text evidence="7">The sequence shown here is derived from an EMBL/GenBank/DDBJ whole genome shotgun (WGS) entry which is preliminary data.</text>
</comment>
<evidence type="ECO:0008006" key="9">
    <source>
        <dbReference type="Google" id="ProtNLM"/>
    </source>
</evidence>
<accession>A0AAV5GV35</accession>
<evidence type="ECO:0000313" key="7">
    <source>
        <dbReference type="EMBL" id="GJN94083.1"/>
    </source>
</evidence>
<dbReference type="GO" id="GO:0015165">
    <property type="term" value="F:pyrimidine nucleotide-sugar transmembrane transporter activity"/>
    <property type="evidence" value="ECO:0007669"/>
    <property type="project" value="InterPro"/>
</dbReference>
<keyword evidence="3 6" id="KW-1133">Transmembrane helix</keyword>
<evidence type="ECO:0000256" key="4">
    <source>
        <dbReference type="ARBA" id="ARBA00023136"/>
    </source>
</evidence>
<organism evidence="7 8">
    <name type="scientific">Rhodotorula paludigena</name>
    <dbReference type="NCBI Taxonomy" id="86838"/>
    <lineage>
        <taxon>Eukaryota</taxon>
        <taxon>Fungi</taxon>
        <taxon>Dikarya</taxon>
        <taxon>Basidiomycota</taxon>
        <taxon>Pucciniomycotina</taxon>
        <taxon>Microbotryomycetes</taxon>
        <taxon>Sporidiobolales</taxon>
        <taxon>Sporidiobolaceae</taxon>
        <taxon>Rhodotorula</taxon>
    </lineage>
</organism>
<comment type="subcellular location">
    <subcellularLocation>
        <location evidence="1">Membrane</location>
        <topology evidence="1">Multi-pass membrane protein</topology>
    </subcellularLocation>
</comment>
<dbReference type="NCBIfam" id="TIGR00803">
    <property type="entry name" value="nst"/>
    <property type="match status" value="2"/>
</dbReference>
<feature type="compositionally biased region" description="Low complexity" evidence="5">
    <location>
        <begin position="397"/>
        <end position="431"/>
    </location>
</feature>